<dbReference type="AlphaFoldDB" id="A0A3P9JEL9"/>
<dbReference type="Ensembl" id="ENSORLT00015033121.1">
    <property type="protein sequence ID" value="ENSORLP00015030730.1"/>
    <property type="gene ID" value="ENSORLG00015014461.1"/>
</dbReference>
<reference evidence="2 3" key="2">
    <citation type="submission" date="2017-04" db="EMBL/GenBank/DDBJ databases">
        <title>CpG methylation of centromeres and impact of large insertions on vertebrate speciation.</title>
        <authorList>
            <person name="Ichikawa K."/>
            <person name="Yoshimura J."/>
            <person name="Morishita S."/>
        </authorList>
    </citation>
    <scope>NUCLEOTIDE SEQUENCE</scope>
    <source>
        <strain evidence="2 3">HSOK</strain>
    </source>
</reference>
<evidence type="ECO:0000313" key="3">
    <source>
        <dbReference type="Proteomes" id="UP000265200"/>
    </source>
</evidence>
<sequence>MESVVKKSLRAPIRKLTGCVTGAKDRRLGKTPPYYSAKPRDPSSVRSYQADLDKERQATMIAQKNAERAAMRSHFRRKYQLSEVCEDNMDEQLGFRFMKALRPWIRDASGVGSTFNQQWLG</sequence>
<protein>
    <submittedName>
        <fullName evidence="2">Uncharacterized protein</fullName>
    </submittedName>
</protein>
<proteinExistence type="predicted"/>
<reference evidence="2" key="4">
    <citation type="submission" date="2025-09" db="UniProtKB">
        <authorList>
            <consortium name="Ensembl"/>
        </authorList>
    </citation>
    <scope>IDENTIFICATION</scope>
    <source>
        <strain evidence="2">HSOK</strain>
    </source>
</reference>
<accession>A0A3P9JEL9</accession>
<organism evidence="2 3">
    <name type="scientific">Oryzias latipes</name>
    <name type="common">Japanese rice fish</name>
    <name type="synonym">Japanese killifish</name>
    <dbReference type="NCBI Taxonomy" id="8090"/>
    <lineage>
        <taxon>Eukaryota</taxon>
        <taxon>Metazoa</taxon>
        <taxon>Chordata</taxon>
        <taxon>Craniata</taxon>
        <taxon>Vertebrata</taxon>
        <taxon>Euteleostomi</taxon>
        <taxon>Actinopterygii</taxon>
        <taxon>Neopterygii</taxon>
        <taxon>Teleostei</taxon>
        <taxon>Neoteleostei</taxon>
        <taxon>Acanthomorphata</taxon>
        <taxon>Ovalentaria</taxon>
        <taxon>Atherinomorphae</taxon>
        <taxon>Beloniformes</taxon>
        <taxon>Adrianichthyidae</taxon>
        <taxon>Oryziinae</taxon>
        <taxon>Oryzias</taxon>
    </lineage>
</organism>
<evidence type="ECO:0000313" key="2">
    <source>
        <dbReference type="Ensembl" id="ENSORLP00015030730.1"/>
    </source>
</evidence>
<dbReference type="Proteomes" id="UP000265200">
    <property type="component" value="Chromosome 16"/>
</dbReference>
<reference evidence="2" key="3">
    <citation type="submission" date="2025-08" db="UniProtKB">
        <authorList>
            <consortium name="Ensembl"/>
        </authorList>
    </citation>
    <scope>IDENTIFICATION</scope>
    <source>
        <strain evidence="2">HSOK</strain>
    </source>
</reference>
<name>A0A3P9JEL9_ORYLA</name>
<feature type="region of interest" description="Disordered" evidence="1">
    <location>
        <begin position="24"/>
        <end position="47"/>
    </location>
</feature>
<evidence type="ECO:0000256" key="1">
    <source>
        <dbReference type="SAM" id="MobiDB-lite"/>
    </source>
</evidence>
<reference key="1">
    <citation type="journal article" date="2007" name="Nature">
        <title>The medaka draft genome and insights into vertebrate genome evolution.</title>
        <authorList>
            <person name="Kasahara M."/>
            <person name="Naruse K."/>
            <person name="Sasaki S."/>
            <person name="Nakatani Y."/>
            <person name="Qu W."/>
            <person name="Ahsan B."/>
            <person name="Yamada T."/>
            <person name="Nagayasu Y."/>
            <person name="Doi K."/>
            <person name="Kasai Y."/>
            <person name="Jindo T."/>
            <person name="Kobayashi D."/>
            <person name="Shimada A."/>
            <person name="Toyoda A."/>
            <person name="Kuroki Y."/>
            <person name="Fujiyama A."/>
            <person name="Sasaki T."/>
            <person name="Shimizu A."/>
            <person name="Asakawa S."/>
            <person name="Shimizu N."/>
            <person name="Hashimoto S."/>
            <person name="Yang J."/>
            <person name="Lee Y."/>
            <person name="Matsushima K."/>
            <person name="Sugano S."/>
            <person name="Sakaizumi M."/>
            <person name="Narita T."/>
            <person name="Ohishi K."/>
            <person name="Haga S."/>
            <person name="Ohta F."/>
            <person name="Nomoto H."/>
            <person name="Nogata K."/>
            <person name="Morishita T."/>
            <person name="Endo T."/>
            <person name="Shin-I T."/>
            <person name="Takeda H."/>
            <person name="Morishita S."/>
            <person name="Kohara Y."/>
        </authorList>
    </citation>
    <scope>NUCLEOTIDE SEQUENCE [LARGE SCALE GENOMIC DNA]</scope>
    <source>
        <strain>Hd-rR</strain>
    </source>
</reference>